<feature type="compositionally biased region" description="Polar residues" evidence="1">
    <location>
        <begin position="770"/>
        <end position="779"/>
    </location>
</feature>
<sequence>MQRNLSQKYMEVAMLNNVTGVNQMDLLFPDGTIASVARIPFVEHPWQHAEKDAKLLRRDNVPKPKTNRTKLPEQTDTNQANRTARGYSVGEDAFSNHEGTPKRGSRVDQGRNETLATHLRGKQSVALSVEGVQTAATSKTLMEKGAATQAQKTDTIGLARCLLKDVMSKTSQNELPPIQTKSKPMSLFDVEASLDQEPQTHLPTRSNRQIRRQLWCDTYNSAGVTESRNASKIFTQIRLPKTPKRSKKRASPASSIPLRSPDQQATEAKQEVTAKELPRHYALPHNSHLPRIPCHMEKPETPLTQLPLVKQSLPHVYPFEKINTEHSDRIRPQPPIPYTLGKSIEEIMVDMNGALNNLFFYPHKKDDAPLLASSMNQHIGPKERLRRQSKIPRYLTPGIDAQEDAANGDIRKAVKKNGFANRARRDYNYFHLRREDYFEPLRAQRIEVSSDAAPRLEAVSHQVPCVGGLFVAERKLPGHDLKRAKAREFKESVHAFEATPCSENEKSLALHAMYSDGVPETWPEQRSRILSRSVPGTVVRVAEVGSVGHSLYMNKMSTVLRARGMDDARTLPLNYRIVEKSRSEGDMRFDRYLHGHPSMRPFTSPNEFLPHFIYLLDGANGRCACRPCNMVSKSQRPHSAPKKLTTDSNHSRKRPACIKDSELPSRTPSKKRLTTHRAPPSSLPSTSVGAKAPRSVVGHKCIEVLRTAFGIKAPRSSPNTAHHPLNTSCSMPSSDSDSDSSSNSNSDSETDADTSNEKDTSGAFKIGGSNALTAENGASSDLDRPSTPSGLRDSDIDSSSDSDSDTSDSDSEQTGNLQVHDVTQSIIQASSPFFVPHINTSDVAATAHTPNGIPIANQALENSRHFEPSPFKNTLLPWEENRVSESPFGLNLNMADSPFGLTEMGWPDLMESMIGGKAPSAITPPQPNIAPAAEPVQVPSTSNSSTTQRWVPLRTSLSNASLIQVEGKVRSFDSPNSLESSKSDQPAAKMPFSVEPSSNKYSSIASSTQPNQQSAFRAASKTSSSTNSPHVLSPHAPLTPTDSNCSTHNNFKDPIVPQTPISLPWQRNKAALSTTSVEGTHAAPRFRVSELVWVPCQFFNISNTASSFITFPGLSNQEPPVQFNSTYFQPATHENPSTIYHWPATITQIVYNSQHDQNAVPDRLQAIPLRIDMSCPTTVRITSAFTFPATPENTRSSSTKLQPFCRMAADSPSKDISAQSKAQPPFIETTWTDTPSYSIHLLCLPTHCATLCVHETALLPAHYGPAQLVPAPVSMMLRGISVAQMNCVVEPCFGSLGEFTVVSKKRRLRRLSGSSLEEEEGECCYGVAMYLRALWSALQSCLPGTRLQVLDGEEGVGVIVRGTVLRVGDVVVAEVEEDISGENVGRRKKRVMRKLLRINGFLERELDDACQDVVKVESQAETRGRDKQIRVQGIECEYGVDSDIVDSVAYFLDEDGLPCEGQDERIALQVDVQRIVGRVRPKQS</sequence>
<feature type="region of interest" description="Disordered" evidence="1">
    <location>
        <begin position="631"/>
        <end position="694"/>
    </location>
</feature>
<evidence type="ECO:0000259" key="2">
    <source>
        <dbReference type="Pfam" id="PF16761"/>
    </source>
</evidence>
<dbReference type="PANTHER" id="PTHR38046:SF1">
    <property type="entry name" value="CRYPTIC LOCI REGULATOR 2"/>
    <property type="match status" value="1"/>
</dbReference>
<dbReference type="EMBL" id="QEAP01000011">
    <property type="protein sequence ID" value="TPX77991.1"/>
    <property type="molecule type" value="Genomic_DNA"/>
</dbReference>
<feature type="region of interest" description="Disordered" evidence="1">
    <location>
        <begin position="929"/>
        <end position="951"/>
    </location>
</feature>
<keyword evidence="4" id="KW-1185">Reference proteome</keyword>
<name>A0A507FNH2_9FUNG</name>
<feature type="compositionally biased region" description="Polar residues" evidence="1">
    <location>
        <begin position="1040"/>
        <end position="1049"/>
    </location>
</feature>
<evidence type="ECO:0000256" key="1">
    <source>
        <dbReference type="SAM" id="MobiDB-lite"/>
    </source>
</evidence>
<evidence type="ECO:0000313" key="4">
    <source>
        <dbReference type="Proteomes" id="UP000320333"/>
    </source>
</evidence>
<organism evidence="3 4">
    <name type="scientific">Chytriomyces confervae</name>
    <dbReference type="NCBI Taxonomy" id="246404"/>
    <lineage>
        <taxon>Eukaryota</taxon>
        <taxon>Fungi</taxon>
        <taxon>Fungi incertae sedis</taxon>
        <taxon>Chytridiomycota</taxon>
        <taxon>Chytridiomycota incertae sedis</taxon>
        <taxon>Chytridiomycetes</taxon>
        <taxon>Chytridiales</taxon>
        <taxon>Chytriomycetaceae</taxon>
        <taxon>Chytriomyces</taxon>
    </lineage>
</organism>
<dbReference type="STRING" id="246404.A0A507FNH2"/>
<feature type="compositionally biased region" description="Polar residues" evidence="1">
    <location>
        <begin position="995"/>
        <end position="1030"/>
    </location>
</feature>
<feature type="compositionally biased region" description="Low complexity" evidence="1">
    <location>
        <begin position="726"/>
        <end position="747"/>
    </location>
</feature>
<feature type="region of interest" description="Disordered" evidence="1">
    <location>
        <begin position="234"/>
        <end position="271"/>
    </location>
</feature>
<proteinExistence type="predicted"/>
<dbReference type="GO" id="GO:0031934">
    <property type="term" value="C:mating-type region heterochromatin"/>
    <property type="evidence" value="ECO:0007669"/>
    <property type="project" value="TreeGrafter"/>
</dbReference>
<feature type="region of interest" description="Disordered" evidence="1">
    <location>
        <begin position="971"/>
        <end position="1053"/>
    </location>
</feature>
<feature type="region of interest" description="Disordered" evidence="1">
    <location>
        <begin position="57"/>
        <end position="109"/>
    </location>
</feature>
<dbReference type="GO" id="GO:0033553">
    <property type="term" value="C:rDNA heterochromatin"/>
    <property type="evidence" value="ECO:0007669"/>
    <property type="project" value="TreeGrafter"/>
</dbReference>
<reference evidence="3 4" key="1">
    <citation type="journal article" date="2019" name="Sci. Rep.">
        <title>Comparative genomics of chytrid fungi reveal insights into the obligate biotrophic and pathogenic lifestyle of Synchytrium endobioticum.</title>
        <authorList>
            <person name="van de Vossenberg B.T.L.H."/>
            <person name="Warris S."/>
            <person name="Nguyen H.D.T."/>
            <person name="van Gent-Pelzer M.P.E."/>
            <person name="Joly D.L."/>
            <person name="van de Geest H.C."/>
            <person name="Bonants P.J.M."/>
            <person name="Smith D.S."/>
            <person name="Levesque C.A."/>
            <person name="van der Lee T.A.J."/>
        </authorList>
    </citation>
    <scope>NUCLEOTIDE SEQUENCE [LARGE SCALE GENOMIC DNA]</scope>
    <source>
        <strain evidence="3 4">CBS 675.73</strain>
    </source>
</reference>
<feature type="compositionally biased region" description="Polar residues" evidence="1">
    <location>
        <begin position="72"/>
        <end position="82"/>
    </location>
</feature>
<dbReference type="InterPro" id="IPR038986">
    <property type="entry name" value="Clr2"/>
</dbReference>
<dbReference type="OrthoDB" id="2421327at2759"/>
<dbReference type="InterPro" id="IPR031915">
    <property type="entry name" value="Clr2_N"/>
</dbReference>
<dbReference type="GO" id="GO:0030466">
    <property type="term" value="P:silent mating-type cassette heterochromatin formation"/>
    <property type="evidence" value="ECO:0007669"/>
    <property type="project" value="TreeGrafter"/>
</dbReference>
<feature type="compositionally biased region" description="Polar residues" evidence="1">
    <location>
        <begin position="973"/>
        <end position="984"/>
    </location>
</feature>
<dbReference type="Proteomes" id="UP000320333">
    <property type="component" value="Unassembled WGS sequence"/>
</dbReference>
<feature type="compositionally biased region" description="Basic and acidic residues" evidence="1">
    <location>
        <begin position="99"/>
        <end position="109"/>
    </location>
</feature>
<dbReference type="GO" id="GO:0070824">
    <property type="term" value="C:SHREC complex"/>
    <property type="evidence" value="ECO:0007669"/>
    <property type="project" value="InterPro"/>
</dbReference>
<feature type="compositionally biased region" description="Basic residues" evidence="1">
    <location>
        <begin position="241"/>
        <end position="250"/>
    </location>
</feature>
<protein>
    <recommendedName>
        <fullName evidence="2">Cryptic loci regulator 2 N-terminal domain-containing protein</fullName>
    </recommendedName>
</protein>
<feature type="region of interest" description="Disordered" evidence="1">
    <location>
        <begin position="713"/>
        <end position="816"/>
    </location>
</feature>
<accession>A0A507FNH2</accession>
<feature type="compositionally biased region" description="Acidic residues" evidence="1">
    <location>
        <begin position="796"/>
        <end position="811"/>
    </location>
</feature>
<evidence type="ECO:0000313" key="3">
    <source>
        <dbReference type="EMBL" id="TPX77991.1"/>
    </source>
</evidence>
<comment type="caution">
    <text evidence="3">The sequence shown here is derived from an EMBL/GenBank/DDBJ whole genome shotgun (WGS) entry which is preliminary data.</text>
</comment>
<dbReference type="PANTHER" id="PTHR38046">
    <property type="entry name" value="CRYPTIC LOCI REGULATOR 2"/>
    <property type="match status" value="1"/>
</dbReference>
<feature type="domain" description="Cryptic loci regulator 2 N-terminal" evidence="2">
    <location>
        <begin position="570"/>
        <end position="628"/>
    </location>
</feature>
<gene>
    <name evidence="3" type="ORF">CcCBS67573_g00759</name>
</gene>
<dbReference type="Pfam" id="PF16761">
    <property type="entry name" value="Clr2_transil"/>
    <property type="match status" value="1"/>
</dbReference>
<feature type="compositionally biased region" description="Polar residues" evidence="1">
    <location>
        <begin position="938"/>
        <end position="951"/>
    </location>
</feature>